<dbReference type="PRINTS" id="PR00340">
    <property type="entry name" value="PIIGLNB"/>
</dbReference>
<dbReference type="GO" id="GO:0005524">
    <property type="term" value="F:ATP binding"/>
    <property type="evidence" value="ECO:0007669"/>
    <property type="project" value="TreeGrafter"/>
</dbReference>
<dbReference type="STRING" id="553466.SAMN04487950_3724"/>
<proteinExistence type="inferred from homology"/>
<dbReference type="InterPro" id="IPR002187">
    <property type="entry name" value="N-reg_PII"/>
</dbReference>
<evidence type="ECO:0000256" key="3">
    <source>
        <dbReference type="RuleBase" id="RU003936"/>
    </source>
</evidence>
<feature type="compositionally biased region" description="Acidic residues" evidence="4">
    <location>
        <begin position="1"/>
        <end position="16"/>
    </location>
</feature>
<dbReference type="InterPro" id="IPR017918">
    <property type="entry name" value="N-reg_PII_CS"/>
</dbReference>
<dbReference type="PANTHER" id="PTHR30115">
    <property type="entry name" value="NITROGEN REGULATORY PROTEIN P-II"/>
    <property type="match status" value="1"/>
</dbReference>
<keyword evidence="1" id="KW-0963">Cytoplasm</keyword>
<dbReference type="Proteomes" id="UP000199607">
    <property type="component" value="Unassembled WGS sequence"/>
</dbReference>
<dbReference type="GO" id="GO:0030234">
    <property type="term" value="F:enzyme regulator activity"/>
    <property type="evidence" value="ECO:0007669"/>
    <property type="project" value="InterPro"/>
</dbReference>
<evidence type="ECO:0000256" key="4">
    <source>
        <dbReference type="SAM" id="MobiDB-lite"/>
    </source>
</evidence>
<gene>
    <name evidence="5" type="ORF">SAMN04487950_3724</name>
</gene>
<dbReference type="AlphaFoldDB" id="A0A1I4HJF4"/>
<dbReference type="PROSITE" id="PS00638">
    <property type="entry name" value="PII_GLNB_CTER"/>
    <property type="match status" value="1"/>
</dbReference>
<organism evidence="5 6">
    <name type="scientific">Halogranum rubrum</name>
    <dbReference type="NCBI Taxonomy" id="553466"/>
    <lineage>
        <taxon>Archaea</taxon>
        <taxon>Methanobacteriati</taxon>
        <taxon>Methanobacteriota</taxon>
        <taxon>Stenosarchaea group</taxon>
        <taxon>Halobacteria</taxon>
        <taxon>Halobacteriales</taxon>
        <taxon>Haloferacaceae</taxon>
    </lineage>
</organism>
<dbReference type="PANTHER" id="PTHR30115:SF11">
    <property type="entry name" value="NITROGEN REGULATORY PROTEIN P-II HOMOLOG"/>
    <property type="match status" value="1"/>
</dbReference>
<reference evidence="6" key="1">
    <citation type="submission" date="2016-10" db="EMBL/GenBank/DDBJ databases">
        <authorList>
            <person name="Varghese N."/>
            <person name="Submissions S."/>
        </authorList>
    </citation>
    <scope>NUCLEOTIDE SEQUENCE [LARGE SCALE GENOMIC DNA]</scope>
    <source>
        <strain evidence="6">CGMCC 1.7738</strain>
    </source>
</reference>
<accession>A0A1I4HJF4</accession>
<feature type="region of interest" description="Disordered" evidence="4">
    <location>
        <begin position="1"/>
        <end position="20"/>
    </location>
</feature>
<keyword evidence="2" id="KW-0597">Phosphoprotein</keyword>
<dbReference type="InterPro" id="IPR015867">
    <property type="entry name" value="N-reg_PII/ATP_PRibTrfase_C"/>
</dbReference>
<dbReference type="GO" id="GO:0005829">
    <property type="term" value="C:cytosol"/>
    <property type="evidence" value="ECO:0007669"/>
    <property type="project" value="TreeGrafter"/>
</dbReference>
<dbReference type="SUPFAM" id="SSF54913">
    <property type="entry name" value="GlnB-like"/>
    <property type="match status" value="1"/>
</dbReference>
<dbReference type="RefSeq" id="WP_009367092.1">
    <property type="nucleotide sequence ID" value="NZ_FOTC01000005.1"/>
</dbReference>
<evidence type="ECO:0000256" key="2">
    <source>
        <dbReference type="PIRSR" id="PIRSR602187-50"/>
    </source>
</evidence>
<keyword evidence="6" id="KW-1185">Reference proteome</keyword>
<name>A0A1I4HJF4_9EURY</name>
<evidence type="ECO:0000313" key="5">
    <source>
        <dbReference type="EMBL" id="SFL41526.1"/>
    </source>
</evidence>
<dbReference type="InterPro" id="IPR011322">
    <property type="entry name" value="N-reg_PII-like_a/b"/>
</dbReference>
<protein>
    <submittedName>
        <fullName evidence="5">Nitrogen regulatory protein P-II family</fullName>
    </submittedName>
</protein>
<dbReference type="Pfam" id="PF00543">
    <property type="entry name" value="P-II"/>
    <property type="match status" value="1"/>
</dbReference>
<comment type="similarity">
    <text evidence="3">Belongs to the P(II) protein family.</text>
</comment>
<evidence type="ECO:0000256" key="1">
    <source>
        <dbReference type="ARBA" id="ARBA00022490"/>
    </source>
</evidence>
<dbReference type="Gene3D" id="3.30.70.120">
    <property type="match status" value="1"/>
</dbReference>
<sequence length="133" mass="14214">MSDEEIDVDDSDEVEQPNDGSIKLIMAVVRPDRLSEIKTALAEVGAPSLTVTQVSGRGNQPAKKGQWRGESYTVDLHQKVKVECVVADIPADDVVDAIRDAANTGEPGDGKIFVIDVEKAVQVRTGKEGTIAV</sequence>
<evidence type="ECO:0000313" key="6">
    <source>
        <dbReference type="Proteomes" id="UP000199607"/>
    </source>
</evidence>
<dbReference type="PROSITE" id="PS51343">
    <property type="entry name" value="PII_GLNB_DOM"/>
    <property type="match status" value="1"/>
</dbReference>
<dbReference type="SMART" id="SM00938">
    <property type="entry name" value="P-II"/>
    <property type="match status" value="1"/>
</dbReference>
<dbReference type="EMBL" id="FOTC01000005">
    <property type="protein sequence ID" value="SFL41526.1"/>
    <property type="molecule type" value="Genomic_DNA"/>
</dbReference>
<dbReference type="GO" id="GO:0006808">
    <property type="term" value="P:regulation of nitrogen utilization"/>
    <property type="evidence" value="ECO:0007669"/>
    <property type="project" value="InterPro"/>
</dbReference>
<feature type="modified residue" description="O-UMP-tyrosine" evidence="2">
    <location>
        <position position="72"/>
    </location>
</feature>